<keyword evidence="3" id="KW-1185">Reference proteome</keyword>
<feature type="compositionally biased region" description="Basic and acidic residues" evidence="1">
    <location>
        <begin position="148"/>
        <end position="162"/>
    </location>
</feature>
<feature type="compositionally biased region" description="Polar residues" evidence="1">
    <location>
        <begin position="121"/>
        <end position="136"/>
    </location>
</feature>
<sequence>MEGGGRVRLPSQRSSSGSTRPSRVGVQDRLRQIVGDPLQRSGPEQRWREDDELTKEERKALKKASQLNVYDVGVKRNWTAMMGRTLWEWLLPWGEPESDGFSYSINMRALEELDRITTKIRTGQESSALRNGSNMDSSDEEDSGRTTTDGHDEVSRNQKEGSFESGMTRSEQIRAAAHGRMPQPNSASTATEWESGHGHAEWGPAPRRDFVLYDVDSEEE</sequence>
<reference evidence="2" key="1">
    <citation type="journal article" date="2023" name="PhytoFront">
        <title>Draft Genome Resources of Seven Strains of Tilletia horrida, Causal Agent of Kernel Smut of Rice.</title>
        <authorList>
            <person name="Khanal S."/>
            <person name="Antony Babu S."/>
            <person name="Zhou X.G."/>
        </authorList>
    </citation>
    <scope>NUCLEOTIDE SEQUENCE</scope>
    <source>
        <strain evidence="2">TX6</strain>
    </source>
</reference>
<name>A0AAN6JRF1_9BASI</name>
<organism evidence="2 3">
    <name type="scientific">Tilletia horrida</name>
    <dbReference type="NCBI Taxonomy" id="155126"/>
    <lineage>
        <taxon>Eukaryota</taxon>
        <taxon>Fungi</taxon>
        <taxon>Dikarya</taxon>
        <taxon>Basidiomycota</taxon>
        <taxon>Ustilaginomycotina</taxon>
        <taxon>Exobasidiomycetes</taxon>
        <taxon>Tilletiales</taxon>
        <taxon>Tilletiaceae</taxon>
        <taxon>Tilletia</taxon>
    </lineage>
</organism>
<dbReference type="EMBL" id="JAPDMZ010000113">
    <property type="protein sequence ID" value="KAK0549389.1"/>
    <property type="molecule type" value="Genomic_DNA"/>
</dbReference>
<comment type="caution">
    <text evidence="2">The sequence shown here is derived from an EMBL/GenBank/DDBJ whole genome shotgun (WGS) entry which is preliminary data.</text>
</comment>
<feature type="compositionally biased region" description="Basic and acidic residues" evidence="1">
    <location>
        <begin position="194"/>
        <end position="211"/>
    </location>
</feature>
<evidence type="ECO:0000313" key="3">
    <source>
        <dbReference type="Proteomes" id="UP001176517"/>
    </source>
</evidence>
<protein>
    <submittedName>
        <fullName evidence="2">Palmitoyltransferase for Vac8p</fullName>
        <ecNumber evidence="2">2.3.1.225</ecNumber>
    </submittedName>
</protein>
<keyword evidence="2" id="KW-0012">Acyltransferase</keyword>
<dbReference type="AlphaFoldDB" id="A0AAN6JRF1"/>
<proteinExistence type="predicted"/>
<accession>A0AAN6JRF1</accession>
<feature type="compositionally biased region" description="Basic and acidic residues" evidence="1">
    <location>
        <begin position="43"/>
        <end position="53"/>
    </location>
</feature>
<feature type="region of interest" description="Disordered" evidence="1">
    <location>
        <begin position="121"/>
        <end position="220"/>
    </location>
</feature>
<feature type="compositionally biased region" description="Polar residues" evidence="1">
    <location>
        <begin position="183"/>
        <end position="192"/>
    </location>
</feature>
<dbReference type="Proteomes" id="UP001176517">
    <property type="component" value="Unassembled WGS sequence"/>
</dbReference>
<feature type="region of interest" description="Disordered" evidence="1">
    <location>
        <begin position="1"/>
        <end position="53"/>
    </location>
</feature>
<gene>
    <name evidence="2" type="primary">PFA3</name>
    <name evidence="2" type="ORF">OC846_004076</name>
</gene>
<dbReference type="GO" id="GO:0019706">
    <property type="term" value="F:protein-cysteine S-palmitoyltransferase activity"/>
    <property type="evidence" value="ECO:0007669"/>
    <property type="project" value="UniProtKB-EC"/>
</dbReference>
<dbReference type="EC" id="2.3.1.225" evidence="2"/>
<feature type="compositionally biased region" description="Low complexity" evidence="1">
    <location>
        <begin position="8"/>
        <end position="23"/>
    </location>
</feature>
<evidence type="ECO:0000256" key="1">
    <source>
        <dbReference type="SAM" id="MobiDB-lite"/>
    </source>
</evidence>
<keyword evidence="2" id="KW-0808">Transferase</keyword>
<evidence type="ECO:0000313" key="2">
    <source>
        <dbReference type="EMBL" id="KAK0549389.1"/>
    </source>
</evidence>